<protein>
    <submittedName>
        <fullName evidence="1">Uncharacterized protein</fullName>
    </submittedName>
</protein>
<dbReference type="Proteomes" id="UP001604277">
    <property type="component" value="Unassembled WGS sequence"/>
</dbReference>
<accession>A0ABD1T6R4</accession>
<proteinExistence type="predicted"/>
<sequence length="139" mass="14819">MAGFYFSYVHVFKIRGGRVVDERQTLSLRLLVPNEAPNSVSTIHPVVGAIGGVSSPPPLVVGGRDGSPSLLLEIFASPLVDAQHLVKEKGVTIGERENVASKRGLKGRDVVANSGRTKKSRTTLLQETSDSNLAYPIVA</sequence>
<dbReference type="EMBL" id="JBFOLJ010000009">
    <property type="protein sequence ID" value="KAL2508423.1"/>
    <property type="molecule type" value="Genomic_DNA"/>
</dbReference>
<gene>
    <name evidence="1" type="ORF">Fot_32070</name>
</gene>
<comment type="caution">
    <text evidence="1">The sequence shown here is derived from an EMBL/GenBank/DDBJ whole genome shotgun (WGS) entry which is preliminary data.</text>
</comment>
<reference evidence="2" key="1">
    <citation type="submission" date="2024-07" db="EMBL/GenBank/DDBJ databases">
        <title>Two chromosome-level genome assemblies of Korean endemic species Abeliophyllum distichum and Forsythia ovata (Oleaceae).</title>
        <authorList>
            <person name="Jang H."/>
        </authorList>
    </citation>
    <scope>NUCLEOTIDE SEQUENCE [LARGE SCALE GENOMIC DNA]</scope>
</reference>
<keyword evidence="2" id="KW-1185">Reference proteome</keyword>
<evidence type="ECO:0000313" key="1">
    <source>
        <dbReference type="EMBL" id="KAL2508423.1"/>
    </source>
</evidence>
<organism evidence="1 2">
    <name type="scientific">Forsythia ovata</name>
    <dbReference type="NCBI Taxonomy" id="205694"/>
    <lineage>
        <taxon>Eukaryota</taxon>
        <taxon>Viridiplantae</taxon>
        <taxon>Streptophyta</taxon>
        <taxon>Embryophyta</taxon>
        <taxon>Tracheophyta</taxon>
        <taxon>Spermatophyta</taxon>
        <taxon>Magnoliopsida</taxon>
        <taxon>eudicotyledons</taxon>
        <taxon>Gunneridae</taxon>
        <taxon>Pentapetalae</taxon>
        <taxon>asterids</taxon>
        <taxon>lamiids</taxon>
        <taxon>Lamiales</taxon>
        <taxon>Oleaceae</taxon>
        <taxon>Forsythieae</taxon>
        <taxon>Forsythia</taxon>
    </lineage>
</organism>
<evidence type="ECO:0000313" key="2">
    <source>
        <dbReference type="Proteomes" id="UP001604277"/>
    </source>
</evidence>
<name>A0ABD1T6R4_9LAMI</name>
<dbReference type="AlphaFoldDB" id="A0ABD1T6R4"/>